<dbReference type="PANTHER" id="PTHR43794">
    <property type="entry name" value="AMINOHYDROLASE SSNA-RELATED"/>
    <property type="match status" value="1"/>
</dbReference>
<name>A0A0K1JF63_9MICO</name>
<dbReference type="PATRIC" id="fig|571913.6.peg.993"/>
<dbReference type="AlphaFoldDB" id="A0A0K1JF63"/>
<gene>
    <name evidence="4" type="ORF">VV02_04865</name>
</gene>
<reference evidence="4 5" key="1">
    <citation type="submission" date="2015-03" db="EMBL/GenBank/DDBJ databases">
        <title>Luteipulveratus halotolerans sp. nov., a novel actinobacterium (Dermacoccaceae) from Sarawak, Malaysia.</title>
        <authorList>
            <person name="Juboi H."/>
            <person name="Basik A."/>
            <person name="Shamsul S.S."/>
            <person name="Arnold P."/>
            <person name="Schmitt E.K."/>
            <person name="Sanglier J.-J."/>
            <person name="Yeo T."/>
        </authorList>
    </citation>
    <scope>NUCLEOTIDE SEQUENCE [LARGE SCALE GENOMIC DNA]</scope>
    <source>
        <strain evidence="4 5">MN07-A0370</strain>
    </source>
</reference>
<dbReference type="Pfam" id="PF22429">
    <property type="entry name" value="HutF_N"/>
    <property type="match status" value="1"/>
</dbReference>
<dbReference type="Pfam" id="PF01979">
    <property type="entry name" value="Amidohydro_1"/>
    <property type="match status" value="1"/>
</dbReference>
<dbReference type="InterPro" id="IPR055156">
    <property type="entry name" value="HutF-like_N"/>
</dbReference>
<keyword evidence="1" id="KW-0378">Hydrolase</keyword>
<dbReference type="GO" id="GO:0016810">
    <property type="term" value="F:hydrolase activity, acting on carbon-nitrogen (but not peptide) bonds"/>
    <property type="evidence" value="ECO:0007669"/>
    <property type="project" value="InterPro"/>
</dbReference>
<dbReference type="PANTHER" id="PTHR43794:SF11">
    <property type="entry name" value="AMIDOHYDROLASE-RELATED DOMAIN-CONTAINING PROTEIN"/>
    <property type="match status" value="1"/>
</dbReference>
<dbReference type="NCBIfam" id="TIGR02022">
    <property type="entry name" value="hutF"/>
    <property type="match status" value="1"/>
</dbReference>
<dbReference type="InterPro" id="IPR010252">
    <property type="entry name" value="HutF"/>
</dbReference>
<proteinExistence type="predicted"/>
<dbReference type="STRING" id="571913.VV02_04865"/>
<evidence type="ECO:0000256" key="1">
    <source>
        <dbReference type="ARBA" id="ARBA00022801"/>
    </source>
</evidence>
<dbReference type="OrthoDB" id="3204583at2"/>
<dbReference type="Proteomes" id="UP000066480">
    <property type="component" value="Chromosome"/>
</dbReference>
<dbReference type="EMBL" id="CP011112">
    <property type="protein sequence ID" value="AKU15354.1"/>
    <property type="molecule type" value="Genomic_DNA"/>
</dbReference>
<feature type="domain" description="Formimidoylglutamate deiminase N-terminal" evidence="3">
    <location>
        <begin position="1"/>
        <end position="35"/>
    </location>
</feature>
<dbReference type="Gene3D" id="3.20.20.140">
    <property type="entry name" value="Metal-dependent hydrolases"/>
    <property type="match status" value="1"/>
</dbReference>
<sequence length="438" mass="46279">MTAYWAESALLPTGLATGVRLEIAEGRFVAVEPDQPQGDAHRLDGVVLPGLANCHSHAFHRALRGRTHHGGGTFWTWREGMYAIAAQLDPDTYLSLARATYAEMALAGVTSVGEFHYVHHQPDGRPYDDPNAMGEALRQAAAEAGVRLTLLDTCYLAGGLSAEGHQPLGPEQQRFGDGDAEQWAARVAGLVPDANTVVGAAIHSIRAVPRSQLTTVVAAAEGKPLHVHLSEQPAENDACLAHYGMTPTALLADAGALGPRTSAVHATHLTGDDIARLGSTRTTACFCPTTERDLADGIGPARALSDAGAPLSLGSDQHAVIDLLEEARALEMHERLSTRERGRFTQAQLLDALTAHGSIGWSDAGRLEVGARADLVALQTNSPRTAGSVPDQIVLTASAGDVRTVIRDGEIVVQDGQHRLGDVGRLLSDAIDPLWRSA</sequence>
<accession>A0A0K1JF63</accession>
<dbReference type="SUPFAM" id="SSF51338">
    <property type="entry name" value="Composite domain of metallo-dependent hydrolases"/>
    <property type="match status" value="1"/>
</dbReference>
<protein>
    <submittedName>
        <fullName evidence="4">N-formimino-L-glutamate deiminase</fullName>
    </submittedName>
</protein>
<keyword evidence="5" id="KW-1185">Reference proteome</keyword>
<dbReference type="SUPFAM" id="SSF51556">
    <property type="entry name" value="Metallo-dependent hydrolases"/>
    <property type="match status" value="1"/>
</dbReference>
<evidence type="ECO:0000313" key="4">
    <source>
        <dbReference type="EMBL" id="AKU15354.1"/>
    </source>
</evidence>
<dbReference type="RefSeq" id="WP_052590229.1">
    <property type="nucleotide sequence ID" value="NZ_CP011112.1"/>
</dbReference>
<dbReference type="InterPro" id="IPR032466">
    <property type="entry name" value="Metal_Hydrolase"/>
</dbReference>
<dbReference type="KEGG" id="lmoi:VV02_04865"/>
<dbReference type="NCBIfam" id="NF006681">
    <property type="entry name" value="PRK09229.1-2"/>
    <property type="match status" value="1"/>
</dbReference>
<feature type="domain" description="Amidohydrolase-related" evidence="2">
    <location>
        <begin position="46"/>
        <end position="412"/>
    </location>
</feature>
<dbReference type="InterPro" id="IPR011059">
    <property type="entry name" value="Metal-dep_hydrolase_composite"/>
</dbReference>
<evidence type="ECO:0000313" key="5">
    <source>
        <dbReference type="Proteomes" id="UP000066480"/>
    </source>
</evidence>
<organism evidence="4 5">
    <name type="scientific">Luteipulveratus mongoliensis</name>
    <dbReference type="NCBI Taxonomy" id="571913"/>
    <lineage>
        <taxon>Bacteria</taxon>
        <taxon>Bacillati</taxon>
        <taxon>Actinomycetota</taxon>
        <taxon>Actinomycetes</taxon>
        <taxon>Micrococcales</taxon>
        <taxon>Dermacoccaceae</taxon>
        <taxon>Luteipulveratus</taxon>
    </lineage>
</organism>
<dbReference type="InterPro" id="IPR006680">
    <property type="entry name" value="Amidohydro-rel"/>
</dbReference>
<dbReference type="Gene3D" id="2.30.40.10">
    <property type="entry name" value="Urease, subunit C, domain 1"/>
    <property type="match status" value="1"/>
</dbReference>
<evidence type="ECO:0000259" key="2">
    <source>
        <dbReference type="Pfam" id="PF01979"/>
    </source>
</evidence>
<dbReference type="InterPro" id="IPR050287">
    <property type="entry name" value="MTA/SAH_deaminase"/>
</dbReference>
<evidence type="ECO:0000259" key="3">
    <source>
        <dbReference type="Pfam" id="PF22429"/>
    </source>
</evidence>